<dbReference type="AlphaFoldDB" id="A0A2T1GMC1"/>
<sequence>MKLLFINQIETCAGWGFETFLNRALLENEVTTICVDYQKNAYSLATELLKIDEDFDAVLLERGCGYRIPLEILKAIDRPKVFLFTELIARNPNEFYLLNSGMFEHIFFRSLPCIDWIVSQNWIDRERVSLFLSAIDPGFYDGITPVDKDIDILFIGTLLPRRQKIIAEIENEFVVTTHSAFGRDMVDLVNRAKIILNIHGEEFLDTETRVYETLACKGFLLTEKLSAESPFKDGVHLVESTDTQDLKAKIAYYLKDEIGRETIAESGYREAIANHTFQVRVKQIEQVMDIAITTRKPSKDPLDRQALARCVRLESFYKVRDKMTMLTRRYLSVVKQRIVKTSHLLYKK</sequence>
<dbReference type="EMBL" id="PVWO01000016">
    <property type="protein sequence ID" value="PSB59040.1"/>
    <property type="molecule type" value="Genomic_DNA"/>
</dbReference>
<evidence type="ECO:0000313" key="3">
    <source>
        <dbReference type="Proteomes" id="UP000238937"/>
    </source>
</evidence>
<keyword evidence="2" id="KW-0808">Transferase</keyword>
<accession>A0A2T1GMC1</accession>
<keyword evidence="3" id="KW-1185">Reference proteome</keyword>
<organism evidence="2 3">
    <name type="scientific">Chamaesiphon polymorphus CCALA 037</name>
    <dbReference type="NCBI Taxonomy" id="2107692"/>
    <lineage>
        <taxon>Bacteria</taxon>
        <taxon>Bacillati</taxon>
        <taxon>Cyanobacteriota</taxon>
        <taxon>Cyanophyceae</taxon>
        <taxon>Gomontiellales</taxon>
        <taxon>Chamaesiphonaceae</taxon>
        <taxon>Chamaesiphon</taxon>
    </lineage>
</organism>
<name>A0A2T1GMC1_9CYAN</name>
<gene>
    <name evidence="2" type="ORF">C7B77_02480</name>
</gene>
<dbReference type="Proteomes" id="UP000238937">
    <property type="component" value="Unassembled WGS sequence"/>
</dbReference>
<dbReference type="GO" id="GO:0016740">
    <property type="term" value="F:transferase activity"/>
    <property type="evidence" value="ECO:0007669"/>
    <property type="project" value="UniProtKB-KW"/>
</dbReference>
<protein>
    <submittedName>
        <fullName evidence="2">Glycosyltransferase family 1 protein</fullName>
    </submittedName>
</protein>
<evidence type="ECO:0000259" key="1">
    <source>
        <dbReference type="Pfam" id="PF13524"/>
    </source>
</evidence>
<proteinExistence type="predicted"/>
<dbReference type="Pfam" id="PF13524">
    <property type="entry name" value="Glyco_trans_1_2"/>
    <property type="match status" value="1"/>
</dbReference>
<reference evidence="2 3" key="1">
    <citation type="submission" date="2018-03" db="EMBL/GenBank/DDBJ databases">
        <title>The ancient ancestry and fast evolution of plastids.</title>
        <authorList>
            <person name="Moore K.R."/>
            <person name="Magnabosco C."/>
            <person name="Momper L."/>
            <person name="Gold D.A."/>
            <person name="Bosak T."/>
            <person name="Fournier G.P."/>
        </authorList>
    </citation>
    <scope>NUCLEOTIDE SEQUENCE [LARGE SCALE GENOMIC DNA]</scope>
    <source>
        <strain evidence="2 3">CCALA 037</strain>
    </source>
</reference>
<feature type="domain" description="Spore protein YkvP/CgeB glycosyl transferase-like" evidence="1">
    <location>
        <begin position="180"/>
        <end position="285"/>
    </location>
</feature>
<dbReference type="RefSeq" id="WP_106299988.1">
    <property type="nucleotide sequence ID" value="NZ_PVWO01000016.1"/>
</dbReference>
<dbReference type="InterPro" id="IPR055259">
    <property type="entry name" value="YkvP/CgeB_Glyco_trans-like"/>
</dbReference>
<comment type="caution">
    <text evidence="2">The sequence shown here is derived from an EMBL/GenBank/DDBJ whole genome shotgun (WGS) entry which is preliminary data.</text>
</comment>
<dbReference type="OrthoDB" id="7872161at2"/>
<evidence type="ECO:0000313" key="2">
    <source>
        <dbReference type="EMBL" id="PSB59040.1"/>
    </source>
</evidence>